<name>A0A3M7P9V8_BRAPC</name>
<keyword evidence="2" id="KW-1185">Reference proteome</keyword>
<accession>A0A3M7P9V8</accession>
<evidence type="ECO:0000313" key="1">
    <source>
        <dbReference type="EMBL" id="RMZ95871.1"/>
    </source>
</evidence>
<dbReference type="EMBL" id="REGN01012327">
    <property type="protein sequence ID" value="RMZ95871.1"/>
    <property type="molecule type" value="Genomic_DNA"/>
</dbReference>
<evidence type="ECO:0000313" key="2">
    <source>
        <dbReference type="Proteomes" id="UP000276133"/>
    </source>
</evidence>
<gene>
    <name evidence="1" type="ORF">BpHYR1_039184</name>
</gene>
<protein>
    <submittedName>
        <fullName evidence="1">Uncharacterized protein</fullName>
    </submittedName>
</protein>
<organism evidence="1 2">
    <name type="scientific">Brachionus plicatilis</name>
    <name type="common">Marine rotifer</name>
    <name type="synonym">Brachionus muelleri</name>
    <dbReference type="NCBI Taxonomy" id="10195"/>
    <lineage>
        <taxon>Eukaryota</taxon>
        <taxon>Metazoa</taxon>
        <taxon>Spiralia</taxon>
        <taxon>Gnathifera</taxon>
        <taxon>Rotifera</taxon>
        <taxon>Eurotatoria</taxon>
        <taxon>Monogononta</taxon>
        <taxon>Pseudotrocha</taxon>
        <taxon>Ploima</taxon>
        <taxon>Brachionidae</taxon>
        <taxon>Brachionus</taxon>
    </lineage>
</organism>
<sequence>MQKGRILKTSKSRCVVTWFENGITHAKIKFSQIYCDIGSQNNCRFVIFEIDADEKAWYKKKKFFAI</sequence>
<reference evidence="1 2" key="1">
    <citation type="journal article" date="2018" name="Sci. Rep.">
        <title>Genomic signatures of local adaptation to the degree of environmental predictability in rotifers.</title>
        <authorList>
            <person name="Franch-Gras L."/>
            <person name="Hahn C."/>
            <person name="Garcia-Roger E.M."/>
            <person name="Carmona M.J."/>
            <person name="Serra M."/>
            <person name="Gomez A."/>
        </authorList>
    </citation>
    <scope>NUCLEOTIDE SEQUENCE [LARGE SCALE GENOMIC DNA]</scope>
    <source>
        <strain evidence="1">HYR1</strain>
    </source>
</reference>
<dbReference type="Proteomes" id="UP000276133">
    <property type="component" value="Unassembled WGS sequence"/>
</dbReference>
<comment type="caution">
    <text evidence="1">The sequence shown here is derived from an EMBL/GenBank/DDBJ whole genome shotgun (WGS) entry which is preliminary data.</text>
</comment>
<proteinExistence type="predicted"/>
<dbReference type="AlphaFoldDB" id="A0A3M7P9V8"/>